<evidence type="ECO:0000313" key="2">
    <source>
        <dbReference type="EMBL" id="KZR98754.1"/>
    </source>
</evidence>
<evidence type="ECO:0000313" key="3">
    <source>
        <dbReference type="Proteomes" id="UP000076858"/>
    </source>
</evidence>
<feature type="region of interest" description="Disordered" evidence="1">
    <location>
        <begin position="75"/>
        <end position="106"/>
    </location>
</feature>
<sequence>MDRCGDGCERWQLLQLPPDGQERNLLRHHWPQPLQLRQDPWRVQPQRPGQQGHCGIHLGQDLECQGLQRLLQHAPRWPHGHPERSTGSPHRGFVARSQVAREPVSP</sequence>
<proteinExistence type="predicted"/>
<reference evidence="2 3" key="1">
    <citation type="submission" date="2016-03" db="EMBL/GenBank/DDBJ databases">
        <title>EvidentialGene: Evidence-directed Construction of Genes on Genomes.</title>
        <authorList>
            <person name="Gilbert D.G."/>
            <person name="Choi J.-H."/>
            <person name="Mockaitis K."/>
            <person name="Colbourne J."/>
            <person name="Pfrender M."/>
        </authorList>
    </citation>
    <scope>NUCLEOTIDE SEQUENCE [LARGE SCALE GENOMIC DNA]</scope>
    <source>
        <strain evidence="2 3">Xinb3</strain>
        <tissue evidence="2">Complete organism</tissue>
    </source>
</reference>
<gene>
    <name evidence="2" type="ORF">APZ42_005685</name>
</gene>
<protein>
    <submittedName>
        <fullName evidence="2">Uncharacterized protein</fullName>
    </submittedName>
</protein>
<organism evidence="2 3">
    <name type="scientific">Daphnia magna</name>
    <dbReference type="NCBI Taxonomy" id="35525"/>
    <lineage>
        <taxon>Eukaryota</taxon>
        <taxon>Metazoa</taxon>
        <taxon>Ecdysozoa</taxon>
        <taxon>Arthropoda</taxon>
        <taxon>Crustacea</taxon>
        <taxon>Branchiopoda</taxon>
        <taxon>Diplostraca</taxon>
        <taxon>Cladocera</taxon>
        <taxon>Anomopoda</taxon>
        <taxon>Daphniidae</taxon>
        <taxon>Daphnia</taxon>
    </lineage>
</organism>
<dbReference type="Proteomes" id="UP000076858">
    <property type="component" value="Unassembled WGS sequence"/>
</dbReference>
<comment type="caution">
    <text evidence="2">The sequence shown here is derived from an EMBL/GenBank/DDBJ whole genome shotgun (WGS) entry which is preliminary data.</text>
</comment>
<dbReference type="AlphaFoldDB" id="A0A162D4S3"/>
<dbReference type="EMBL" id="LRGB01015943">
    <property type="protein sequence ID" value="KZR98754.1"/>
    <property type="molecule type" value="Genomic_DNA"/>
</dbReference>
<evidence type="ECO:0000256" key="1">
    <source>
        <dbReference type="SAM" id="MobiDB-lite"/>
    </source>
</evidence>
<name>A0A162D4S3_9CRUS</name>
<keyword evidence="3" id="KW-1185">Reference proteome</keyword>
<accession>A0A162D4S3</accession>